<gene>
    <name evidence="1" type="ORF">CFBP5477_021835</name>
</gene>
<proteinExistence type="predicted"/>
<geneLocation type="plasmid" evidence="1 2">
    <name>pAlCFBP5477</name>
</geneLocation>
<sequence length="171" mass="19618">MKDGNNILNVPLPAHVAISRGHGSCLFLDYQQKGGRPSVMIDRCRWVILAQGNLVFYDYDLSDLSDIAVLAPYLLTSIRRYSDHIVLNFGQHQLMLFWTRQSQEYFYPGVARSGIGWTKLPQDERDNLTIFPLTGEALGVEFNSMLEPREYIWGEKFLEREAELSASESRD</sequence>
<evidence type="ECO:0000313" key="2">
    <source>
        <dbReference type="Proteomes" id="UP000298664"/>
    </source>
</evidence>
<accession>A0AAF0HFS1</accession>
<dbReference type="EMBL" id="CP124735">
    <property type="protein sequence ID" value="WHA44060.1"/>
    <property type="molecule type" value="Genomic_DNA"/>
</dbReference>
<dbReference type="AlphaFoldDB" id="A0AAF0HFS1"/>
<dbReference type="Proteomes" id="UP000298664">
    <property type="component" value="Plasmid pAlCFBP5477"/>
</dbReference>
<reference evidence="1" key="1">
    <citation type="submission" date="2023-05" db="EMBL/GenBank/DDBJ databases">
        <title>Complete genome sequence of Agrobacterium larrymoorei CFBP5477.</title>
        <authorList>
            <person name="Yen H.-C."/>
            <person name="Chou L."/>
            <person name="Lin Y.-C."/>
            <person name="Lai E.-M."/>
            <person name="Kuo C.-H."/>
        </authorList>
    </citation>
    <scope>NUCLEOTIDE SEQUENCE</scope>
    <source>
        <strain evidence="1">CFBP5477</strain>
        <plasmid evidence="1">pAlCFBP5477</plasmid>
    </source>
</reference>
<name>A0AAF0HFS1_9HYPH</name>
<organism evidence="1 2">
    <name type="scientific">Agrobacterium larrymoorei</name>
    <dbReference type="NCBI Taxonomy" id="160699"/>
    <lineage>
        <taxon>Bacteria</taxon>
        <taxon>Pseudomonadati</taxon>
        <taxon>Pseudomonadota</taxon>
        <taxon>Alphaproteobacteria</taxon>
        <taxon>Hyphomicrobiales</taxon>
        <taxon>Rhizobiaceae</taxon>
        <taxon>Rhizobium/Agrobacterium group</taxon>
        <taxon>Agrobacterium</taxon>
    </lineage>
</organism>
<dbReference type="RefSeq" id="WP_137395845.1">
    <property type="nucleotide sequence ID" value="NZ_CP124735.1"/>
</dbReference>
<keyword evidence="1" id="KW-0614">Plasmid</keyword>
<evidence type="ECO:0000313" key="1">
    <source>
        <dbReference type="EMBL" id="WHA44060.1"/>
    </source>
</evidence>
<protein>
    <submittedName>
        <fullName evidence="1">Uncharacterized protein</fullName>
    </submittedName>
</protein>